<proteinExistence type="predicted"/>
<evidence type="ECO:0000313" key="1">
    <source>
        <dbReference type="EMBL" id="VTR52395.1"/>
    </source>
</evidence>
<reference evidence="1" key="1">
    <citation type="submission" date="2019-05" db="EMBL/GenBank/DDBJ databases">
        <authorList>
            <consortium name="Pathogen Informatics"/>
        </authorList>
    </citation>
    <scope>NUCLEOTIDE SEQUENCE [LARGE SCALE GENOMIC DNA]</scope>
    <source>
        <strain evidence="1">NCTC12965</strain>
    </source>
</reference>
<name>A0A4U9VXK3_SERFO</name>
<dbReference type="AlphaFoldDB" id="A0A4U9VXK3"/>
<dbReference type="EMBL" id="CABEEZ010000126">
    <property type="protein sequence ID" value="VTR52395.1"/>
    <property type="molecule type" value="Genomic_DNA"/>
</dbReference>
<sequence length="43" mass="5063">MIRLKFKNTKNELRLPVHLIWLKHQPQQKAARELVALMMGPSP</sequence>
<gene>
    <name evidence="1" type="ORF">NCTC12965_06354</name>
</gene>
<protein>
    <submittedName>
        <fullName evidence="1">Uncharacterized protein</fullName>
    </submittedName>
</protein>
<accession>A0A4U9VXK3</accession>
<organism evidence="1">
    <name type="scientific">Serratia fonticola</name>
    <dbReference type="NCBI Taxonomy" id="47917"/>
    <lineage>
        <taxon>Bacteria</taxon>
        <taxon>Pseudomonadati</taxon>
        <taxon>Pseudomonadota</taxon>
        <taxon>Gammaproteobacteria</taxon>
        <taxon>Enterobacterales</taxon>
        <taxon>Yersiniaceae</taxon>
        <taxon>Serratia</taxon>
    </lineage>
</organism>